<evidence type="ECO:0000256" key="1">
    <source>
        <dbReference type="SAM" id="MobiDB-lite"/>
    </source>
</evidence>
<evidence type="ECO:0000259" key="2">
    <source>
        <dbReference type="SMART" id="SM00912"/>
    </source>
</evidence>
<feature type="region of interest" description="Disordered" evidence="1">
    <location>
        <begin position="5920"/>
        <end position="5992"/>
    </location>
</feature>
<dbReference type="EMBL" id="CP004885">
    <property type="protein sequence ID" value="AGX86338.1"/>
    <property type="molecule type" value="Genomic_DNA"/>
</dbReference>
<proteinExistence type="predicted"/>
<reference evidence="3 4" key="1">
    <citation type="journal article" date="2013" name="Genome Biol.">
        <title>Genomic analysis reveals key aspects of prokaryotic symbiosis in the phototrophic consortium "Chlorochromatium aggregatum".</title>
        <authorList>
            <person name="Liu Z."/>
            <person name="Muller J."/>
            <person name="Li T."/>
            <person name="Alvey R.M."/>
            <person name="Vogl K."/>
            <person name="Frigaard N.U."/>
            <person name="Rockwell N.C."/>
            <person name="Boyd E.S."/>
            <person name="Tomsho L.P."/>
            <person name="Schuster S.C."/>
            <person name="Henke P."/>
            <person name="Rohde M."/>
            <person name="Overmann J."/>
            <person name="Bryant D.A."/>
        </authorList>
    </citation>
    <scope>NUCLEOTIDE SEQUENCE [LARGE SCALE GENOMIC DNA]</scope>
    <source>
        <strain evidence="3">CR</strain>
    </source>
</reference>
<dbReference type="NCBIfam" id="TIGR01901">
    <property type="entry name" value="adhes_NPXG"/>
    <property type="match status" value="1"/>
</dbReference>
<feature type="compositionally biased region" description="Basic and acidic residues" evidence="1">
    <location>
        <begin position="5933"/>
        <end position="5943"/>
    </location>
</feature>
<gene>
    <name evidence="3" type="ORF">Cenrod_0210</name>
</gene>
<dbReference type="InterPro" id="IPR011050">
    <property type="entry name" value="Pectin_lyase_fold/virulence"/>
</dbReference>
<evidence type="ECO:0000313" key="3">
    <source>
        <dbReference type="EMBL" id="AGX86338.1"/>
    </source>
</evidence>
<sequence>MRRRSPLNHVYRTVWNQALGAMVAVAEIERSHIRAGGAASSAPSAPQRWPSWPVLRPFAAAALACWLAQPAWANPSGAVPVVGSATLQAQGNRLTVTTRNGPGLGYSAIDWQRFSIPAGHTTFFQQPNALSTSINRVVTATPSQIFGTLGSNGRLVLVNPAGIAVGAGAVVDTAGFTAAAMRMTDADLLQGRLRFGDAAQWGGQMAGTVSVAGNVLARSGDVFLLGSDVSTAPGALIQAPNGSAVLAAGQQIEITARGLEGIVLHVQAPQDRALNLGILAGNAVGIFAGTLRHSGQITAYTVAQDGGRVVLRALGDAVIDGAGRIDAKGAHGGKVDVLGSRVVLADQATVDASGTHGGGTIRVGGDWQGKNPAVPNAQTTDVGAQAVLRADATQNGNGGTVVVWSDGHTRAFGTISARGGATGGDGGKVETSGKGVLEFRAKIDTSAPQGQVGQVLLDPVHIRIRADLPDIDGNGAVGDDLSDPAQLGTAETYPEADSVITSGAIEALLPDNDVTLSASQDIDIESSIYRAEGGAARTLSMLAGGKITLHPEVTVAGTPGNPLHVTMHAGGAGSSLAGTIDNQGGFTTLAGDYSLAGKLANGTLVAATGSQLALTSLSGSLRHLAIGSDVHIGGEALHIEGGLALAEGIQFDTGGNTVYLWSDQPGSAADVAIHLAEGASAATLAHTGSLVAKGTGVTIGEGVTVQGSGALRADPFEGSRWTNYGLIDNDTGDILRIAVDHFYHYGTLRASSGTIEIDVADAGAASGSVVEVLGGAWLSIAQGWAIDGALHVEDSATLSVQAGTLALRGSFTHMGTVDIAAGATLTKAEGWTNQGILSGAGTIVVGTGDAALRNEGTIAPAGEGNVGSLHVQGDVLLGATSHLQVDVGSQEEPRSDVLDVAGDVTLAGTVAVSLMPGYVPQNTDAFPMLAATGASIGTFDASTVLSGFEVGYGLYTGEAARLIYPIDGSAVVFTNASGGLNWATPGNWSTGQLPGEQDAAYIYSGLAVTHSSGTDTIAALAIANGNSLKVSGGALTVTGSTSLGGTLTVTAGTATLQGPVHGGTTGAIALQGGTLNVEGASSIHSYTQSGGTLAGAGALQVNGAFSWSSGTMTGTGHTTVAATVDNGVVLTSPYGVTQPVLTRTLHNLGTIHHEKEYYASSLTINEGGVLDNQGEYWFVADTGIAGTGGVIRNTGLLGKKGGTGDSVLTAELQSDGGSFVVDTGKIRAAAGFSHTGAGTLDGHLAISGGSGVASGKLNGMGTLEVASNATLTMGASGLEVPTYKQTGGTLNGEGNLTATTGFYWSSGTMDGTGRTIVAEDVDAGIILTSEYGVAQPVLTRTLQNLGTIVHKGAYYNGSLVINQGGKLDNQGAYWFDADTSISGAGGEIVNTGIFGKSAGTGVSNVSATITNQGGTIQVDTGKVQGTAGFSHTGSGWLDGHLVIAAGSSTATGDLQGSGTLELAGGGLTVGAEGFDVPGYRQTGGTLDGAGDLSAYAGFFWSSGTMTGAGKTIVRDTVIDGHIQTSPYSTLQPVLSRTLQNWGTIHHDKEYYASSLVINDNGVLDNRGYYFFTADTGISGTGGSIVNTGTFGKSGGSGTSSVSAAIQNDGGILQIDSGTIYAAAGFGHSGDGTILTGRLAVTSGSGIATGTLAGTGTLDVAGGTLTVGADGFAVSNYRQTGGRLDGEGDLHATEGFYWSSGTMAGIGKTVVDAPVADGTIHTVEYATTQPVLERTLENYGTIHHEKGYYVGKLTIQNGGVLHNAGTFLFDDDTGFAGTGGSVVNTGTFGKSAGTGTSTVSASVQNTGMIHVASGALGLTAPLTQQGTVQVDASATLSATAFTNEGTMQGMGTVSVGTGQTLVNVGTIAPGTARTTGALAITGNLQLAEGSVLDIDAMGAEVGAYDRLRVTGTVALGGALRVSLPSEHPLVLGDALPILTSTGTSSGTFADTTSLPTQFQVGYRLATGETARLIYSGEPGTVTFTNAADTLDWSTPGNWSTGALPTASETALLSTGVAVAHTAGEHSIAGLRIDADNALNISGGSLTVTEGATVRGTLGVSGTGTATFSGQFDAQQGGVVQVSGGTLRLQQASMASALTVTGGSIVADDSLVVDGSFHQDGGSITAARYFVAKQVEDTIVAGNVLAQQGLVLDAPGLSILGQVRSQSIELHADSPIVLGEGGSVVAGLGSDAGWGALMLTSHSAQAPVRVGTGGLISGTLLSAPGGTGRFQAPVAMIHSPLELDIAADLQLGTEIKLGLLAPRIDIAANVEARYIELHSDTAPTVAAGATVTASGRPEYGEEGTVTFAPFTKNAPLVVTAAEAAKVSLPGGAGSYQAQGVQYQSESALTIEAAPSGMERLSLFAPLVAIQGDVQVQHIGIQADTLTVAEGKTVRATDGSNDAFWGDIGFQMYTQTRALEIGAGGLVDGLALSGLGGGGAFQAAALYFASGSGITMHTAPEGMQAIHLSAPQLHIEDDLRAPIIEFTTDHPVDVTASKTIVAQASEGVGGVESFLRFAPYNYTESLVLGDASWVDVATLSVPGGAGTFQANHMAFVSQGTLTVRAVPTGLGQLTLDAAALQIETPIEATALHLGVSASPLELAYGVHAQTLDIVAPQGLHNVGYLSGIGKIDVGSGEAGMRNDGTLDPGGTGRLGALLIDGDLQLGTGSVLQADLGGTVTAPESDVLQVSGEATLAGTLQTTTMPGTAWNEQSFDLIQAGSAIGGFETLAVPSGVNGAIVGTTYRLTHTGISCTGVCWDGGAGLNTTWENPLNWTGNALPGEGSWVQMGLVAGVEASLSTEQRIQGISTAANNHLRIVEGGSLSLLATDGTSLFEGDLRLQGGQVTASGLLMGTGVLQVDAGTLHVGGTSARWGDLRQTGGSIEGAGSLTVTRSFQHSGGVIAVDGAVQIAQSEGDLDVGSIRAASLALAAPLGQITQHAPLELQGTLEAGARDGIVLDDTGNRFASLRASNTGAGMVSLHSGNNLTVINLANAGGNLAVTSAQGMTLLGDVHATGTLELRAEGGVLRQDSGVVTNAMEPAAQHSIRLRGDSITLQGGVQSSGSIVLEAPGGVNLLGLGSGGWIDDTYFEYQLPFAFTYFGTEYTKAFITTNGLITFDVGTGSYGDSVADLAGMKAIAPAWNDWVLQANAGKDIRIAPSAGNFSVVWDVARYGYPVNASAPAAIFESVLRPDGSIQFHYGDAVNSTFAGDVTIGISNGMGTVLPSALMERADFSLDHLPSTTYTPNGEGGYIETVHAGSEPVSAFGTISGSALLGQGSGQVVSTPAMLDIRAGGAIAAPSQLVAGTLQFAAVGGASFTGDNAFGAIAASSNVGVEGQSDIIIYNRQGTLVHIQGLQNPAGAITVSNIGGLSLSGTVSANGDVSLASQTGAITQSAPVVAGGLSTSSADGATFTHDLNQVRAFQAHNTGSGTIDFANRGLLSVGVIDNEAGAVRVANNGAIDALTLVRAQGSVELSAMGITGGSESAIRTNGGVLHLTATGLQGIALGQVSTTSTGDAGDITLRAEVGSIAIGAIDGRGADSPANRGGNGATVMLDAEGAVTVGSIDTVGGIGGADMEGTRVFPGGHGGEIAITARSQNWDPAASPPAAGAGDVASLLASKVGVVRAMGGAGGVGATETAAWGSSGAVLLDVAGDLVLEGGITAIAGDRGADVALHSGGTLTVAGAVQAQAVDVTAGAFTLAGGDWAQVGTALPRFEVGAFSITGGTFLRALGGAGTVESPYQLADLYGLQGVGTMPDRSFALTQDLDAQATATWNAGAGFQPLGSAQTPFAGAFDGGYHVVRGLHIQRADAADVGMFGATAAGAVIRNLGLVDAAIVGGTHVGALVGVHAGAIAQSYATGAVRVAGVVETGAGEGAGGPSGGGLVGTNTGSIDHSYATVGVATDAQVVTDVLLGGLVGSNTGAIAHSYAAGTTQGGGLVGSDTGTVRASFWAIDAAGTEVSAAGEGLDTPSLHAMASYAAWNDEVPSAIAATAGSAALWRIYEGQTAPLLAGFLRPLTLSDVTLTYDGAVQTGATYDHITAASGRNAGTYAAYSDQQGYDIQGGALTIAPKMLTVTGRLDVADKVYDGTTIAVLRAGTLQVAGFVDGDEVAPKVESATYADKNAGTNKVVTVTGVGLQGNDAGNYVLPADVLPETLTLAGNILPATVTLEDFAVQSKVYDGTTDAVVVDGWFYGVLEGDDVEIAGGVARFENKDAGTGKTVTLGDVMLDGADAENYVVDVETLTTHADITQRTLKLEGFAAASKVYDRTTDAEVTSTGALSGVLEGDAVTVSGGVARFDTKDAGTGKTVTLSDVMLDGADAGNYHIEVGEAGTLTTQADITQRTLKLEGFAAASKVYDRTINAEVTSTGALSGVLEGDAVTVSGGVARFENKDAGTAKVVTLGDVMLDGADAENYLVDTETLTTQADITQRTLKLEGFAAASKVYDRTTDAELASAGALSGVLEGDAVTVSGGVARFENKDAGTGKTVTLSDVMLDGADAGNYHIEVGEAGTLTTQADITQRTLKLEGFAAASKVYDRTTDAEVTSAGALSGVLQGDAVTVSGGVARFESKDAGTAKTVTLSDVMLDGADAGNYLVDTETLTTHADITQRTLKLEGFAAASKVYDRTTDAELASAGALSGVLEGDVVTVSGGVARFDTKDVGTAKTVTLRDVMLDGADAGNYLVDTETLTTQADITQRTLTLEGFAAASKVYDRTSDAEVTSAGALSGVLEGDAVTVSGGVARFENKDAGTAKAVTLSDVMLDGADAGNYHIEAGTLTTHADITPRTVKLEGFVAASKVYDRTTDAEVTSAGALSGVIEGDVVTVSGGVARFENKDAGTAKVVTLSDVMLDGADAENYHIEAGTLTTQADITQRTLKLEGFAAASKVYDRTTDAELASAGALSGVLEGDAVTVSGGVARFENKDAGTAKVVTLGDVMLDGADAENYQIEAGTLTTHADITQRTLKLEGFAAVSKVYDRTTDAEVTSAGALSGVLEGDAVTVSGGVARFDTKDAGTGKTVTLSDVMLDGADAGNYHIEVGEAGTLTTQADITQRTLKLEGFAAASKVYDRTTDAEVTSAGALSGVLEGDAVTVSGGVARFETKDAGTAKTVTLSDIMLDGADAGNYQVEAGTLTTHADITQRTLKLEGFAAASKVYDRTTDAEVTSAGALSGVLEGDTVSVSSGTAYFDTKDAGKSKTVTLTNFALEGDDASNYVLEGTPSALADITPRTVALEGFAAASKVYDRTTAAEVTTTGTLQGVIEGDAVAISGGVAHFDTKDVGASKTVTFTGLALAGEDASNYVLEGTPTALADITPRTVTLAGFAVANKVYDRSAAAHITNTGALSGVLEGDEVAFAYDGAEFESKDAGQGKVVTLTGLALTQPDAANYVLAEEPVTTTANIDKATLVLTGGLVAQSKDYDGSTQAAIAAEQPDINGLLGGDDVGILAVVGNFLDKNAGQGKPVSLTTVELAGADATNYEVDYSAVTLTADITPRDTAVWTGTGNGSWNDPTQWEGEVLPDGANVREVVIPVGATVIFDGSTTATSLESIDSQGTLLLQGGNLTVAQSLATADYRQTGGVLMGNASVTITGDFVQQGGSIDVEGDVAIRQLLGDLSVGDIQAHAITLQAPSGQYVQSGALVAEGAIVIEQARGNLTVGAVQGQSLTLRAPQGGIAQSGAVAITGRVSTTSADGVTLTHAGNQLRSFDAVVTGAGDIMLTSQGIVELGTVRTQRGDIVVKNTGGVRTGDEEVQARAGSVQIVANSPLTIGTGGLQASGDITLTATNTTSAGDIRINGPVRSLLGSVVLDAAASYTQNSAVSAASAVRVSAQGAMTFGPLAMTDAKLVSYVQAGVVVTPPPSQQASVITPAVEQAQAETVTFTDHFRDVLDMQVFQPMAPLAVLTEQLAMLAAEDFAMGRAMPELAEGFDPLLGPPLGPDDPRQPGEERPVMQGDGEPALQDEERALHDAQPDEAPPSGPAKPKKDKSIIVVEGATCTR</sequence>
<dbReference type="OrthoDB" id="218680at2"/>
<dbReference type="KEGG" id="cbx:Cenrod_0210"/>
<dbReference type="Pfam" id="PF13018">
    <property type="entry name" value="ESPR"/>
    <property type="match status" value="1"/>
</dbReference>
<feature type="compositionally biased region" description="Basic and acidic residues" evidence="1">
    <location>
        <begin position="5955"/>
        <end position="5964"/>
    </location>
</feature>
<dbReference type="InterPro" id="IPR024973">
    <property type="entry name" value="ESPR"/>
</dbReference>
<dbReference type="STRING" id="946483.Cenrod_0210"/>
<evidence type="ECO:0000313" key="4">
    <source>
        <dbReference type="Proteomes" id="UP000017184"/>
    </source>
</evidence>
<dbReference type="HOGENOM" id="CLU_223130_0_0_4"/>
<name>U5N7W1_9BURK</name>
<accession>U5N7W1</accession>
<dbReference type="SMART" id="SM00912">
    <property type="entry name" value="Haemagg_act"/>
    <property type="match status" value="1"/>
</dbReference>
<organism evidence="3 4">
    <name type="scientific">Candidatus Symbiobacter mobilis CR</name>
    <dbReference type="NCBI Taxonomy" id="946483"/>
    <lineage>
        <taxon>Bacteria</taxon>
        <taxon>Pseudomonadati</taxon>
        <taxon>Pseudomonadota</taxon>
        <taxon>Betaproteobacteria</taxon>
        <taxon>Burkholderiales</taxon>
        <taxon>Comamonadaceae</taxon>
    </lineage>
</organism>
<dbReference type="SUPFAM" id="SSF51126">
    <property type="entry name" value="Pectin lyase-like"/>
    <property type="match status" value="2"/>
</dbReference>
<dbReference type="InterPro" id="IPR012334">
    <property type="entry name" value="Pectin_lyas_fold"/>
</dbReference>
<dbReference type="Pfam" id="PF05860">
    <property type="entry name" value="TPS"/>
    <property type="match status" value="1"/>
</dbReference>
<dbReference type="Proteomes" id="UP000017184">
    <property type="component" value="Chromosome"/>
</dbReference>
<dbReference type="InterPro" id="IPR043709">
    <property type="entry name" value="DUF5649"/>
</dbReference>
<dbReference type="Gene3D" id="2.160.20.10">
    <property type="entry name" value="Single-stranded right-handed beta-helix, Pectin lyase-like"/>
    <property type="match status" value="1"/>
</dbReference>
<feature type="domain" description="Filamentous haemagglutinin FhaB/tRNA nuclease CdiA-like TPS" evidence="2">
    <location>
        <begin position="76"/>
        <end position="187"/>
    </location>
</feature>
<dbReference type="Pfam" id="PF18886">
    <property type="entry name" value="DUF5649"/>
    <property type="match status" value="2"/>
</dbReference>
<dbReference type="InterPro" id="IPR041248">
    <property type="entry name" value="YDG"/>
</dbReference>
<protein>
    <submittedName>
        <fullName evidence="3">Exoprotein</fullName>
    </submittedName>
</protein>
<dbReference type="PATRIC" id="fig|946483.4.peg.209"/>
<dbReference type="eggNOG" id="COG3210">
    <property type="taxonomic scope" value="Bacteria"/>
</dbReference>
<dbReference type="RefSeq" id="WP_022771161.1">
    <property type="nucleotide sequence ID" value="NC_022576.1"/>
</dbReference>
<dbReference type="Pfam" id="PF18657">
    <property type="entry name" value="YDG"/>
    <property type="match status" value="16"/>
</dbReference>
<keyword evidence="4" id="KW-1185">Reference proteome</keyword>
<dbReference type="InterPro" id="IPR008638">
    <property type="entry name" value="FhaB/CdiA-like_TPS"/>
</dbReference>